<gene>
    <name evidence="2" type="ORF">GCM10009547_08840</name>
</gene>
<evidence type="ECO:0000313" key="2">
    <source>
        <dbReference type="EMBL" id="GAA0609035.1"/>
    </source>
</evidence>
<comment type="caution">
    <text evidence="2">The sequence shown here is derived from an EMBL/GenBank/DDBJ whole genome shotgun (WGS) entry which is preliminary data.</text>
</comment>
<dbReference type="EMBL" id="BAAAHE010000007">
    <property type="protein sequence ID" value="GAA0609035.1"/>
    <property type="molecule type" value="Genomic_DNA"/>
</dbReference>
<organism evidence="2 3">
    <name type="scientific">Sporichthya brevicatena</name>
    <dbReference type="NCBI Taxonomy" id="171442"/>
    <lineage>
        <taxon>Bacteria</taxon>
        <taxon>Bacillati</taxon>
        <taxon>Actinomycetota</taxon>
        <taxon>Actinomycetes</taxon>
        <taxon>Sporichthyales</taxon>
        <taxon>Sporichthyaceae</taxon>
        <taxon>Sporichthya</taxon>
    </lineage>
</organism>
<dbReference type="Proteomes" id="UP001500957">
    <property type="component" value="Unassembled WGS sequence"/>
</dbReference>
<name>A0ABN1GDA1_9ACTN</name>
<evidence type="ECO:0000256" key="1">
    <source>
        <dbReference type="SAM" id="Phobius"/>
    </source>
</evidence>
<keyword evidence="1" id="KW-1133">Transmembrane helix</keyword>
<protein>
    <submittedName>
        <fullName evidence="2">Uncharacterized protein</fullName>
    </submittedName>
</protein>
<accession>A0ABN1GDA1</accession>
<keyword evidence="1" id="KW-0472">Membrane</keyword>
<sequence>MYYDYQWDAPTWLNRRLGWIVVALFTAALLVAGSSWAWSHTRAEAFGPRNPEVSYVGVGMDKRQQFHVAFEYVEAPGKTVTLLEVEPLTSNNVEFVGAVAAFPREGSANIGVGPAFPPRAKATYPVGATIPATATTYVPRGWNQEAPVALVAGFRLTNSEIGALNGIRAVYTVDGKRHTVVARHAVIACPGSCRAYRDRDTNWPNLVLRRLGLLPHD</sequence>
<reference evidence="2 3" key="1">
    <citation type="journal article" date="2019" name="Int. J. Syst. Evol. Microbiol.">
        <title>The Global Catalogue of Microorganisms (GCM) 10K type strain sequencing project: providing services to taxonomists for standard genome sequencing and annotation.</title>
        <authorList>
            <consortium name="The Broad Institute Genomics Platform"/>
            <consortium name="The Broad Institute Genome Sequencing Center for Infectious Disease"/>
            <person name="Wu L."/>
            <person name="Ma J."/>
        </authorList>
    </citation>
    <scope>NUCLEOTIDE SEQUENCE [LARGE SCALE GENOMIC DNA]</scope>
    <source>
        <strain evidence="2 3">JCM 10671</strain>
    </source>
</reference>
<keyword evidence="1" id="KW-0812">Transmembrane</keyword>
<keyword evidence="3" id="KW-1185">Reference proteome</keyword>
<proteinExistence type="predicted"/>
<feature type="transmembrane region" description="Helical" evidence="1">
    <location>
        <begin position="17"/>
        <end position="39"/>
    </location>
</feature>
<evidence type="ECO:0000313" key="3">
    <source>
        <dbReference type="Proteomes" id="UP001500957"/>
    </source>
</evidence>